<comment type="subcellular location">
    <subcellularLocation>
        <location evidence="1">Cell outer membrane</location>
        <topology evidence="1">Peripheral membrane protein</topology>
    </subcellularLocation>
</comment>
<evidence type="ECO:0000313" key="7">
    <source>
        <dbReference type="Proteomes" id="UP000236724"/>
    </source>
</evidence>
<dbReference type="InterPro" id="IPR023346">
    <property type="entry name" value="Lysozyme-like_dom_sf"/>
</dbReference>
<dbReference type="InterPro" id="IPR008258">
    <property type="entry name" value="Transglycosylase_SLT_dom_1"/>
</dbReference>
<evidence type="ECO:0000259" key="5">
    <source>
        <dbReference type="SMART" id="SM00062"/>
    </source>
</evidence>
<keyword evidence="7" id="KW-1185">Reference proteome</keyword>
<evidence type="ECO:0000313" key="6">
    <source>
        <dbReference type="EMBL" id="SEH07950.1"/>
    </source>
</evidence>
<feature type="signal peptide" evidence="4">
    <location>
        <begin position="1"/>
        <end position="20"/>
    </location>
</feature>
<accession>A0A1H6FCY4</accession>
<dbReference type="CDD" id="cd01009">
    <property type="entry name" value="PBP2_YfhD_N"/>
    <property type="match status" value="1"/>
</dbReference>
<dbReference type="EC" id="4.2.2.-" evidence="6"/>
<dbReference type="SUPFAM" id="SSF53850">
    <property type="entry name" value="Periplasmic binding protein-like II"/>
    <property type="match status" value="1"/>
</dbReference>
<gene>
    <name evidence="6" type="primary">mltF_2</name>
    <name evidence="6" type="ORF">MBHS_03837</name>
</gene>
<keyword evidence="3" id="KW-0472">Membrane</keyword>
<evidence type="ECO:0000256" key="3">
    <source>
        <dbReference type="ARBA" id="ARBA00023237"/>
    </source>
</evidence>
<dbReference type="Proteomes" id="UP000236724">
    <property type="component" value="Unassembled WGS sequence"/>
</dbReference>
<organism evidence="6 7">
    <name type="scientific">Candidatus Venteria ishoeyi</name>
    <dbReference type="NCBI Taxonomy" id="1899563"/>
    <lineage>
        <taxon>Bacteria</taxon>
        <taxon>Pseudomonadati</taxon>
        <taxon>Pseudomonadota</taxon>
        <taxon>Gammaproteobacteria</taxon>
        <taxon>Thiotrichales</taxon>
        <taxon>Thiotrichaceae</taxon>
        <taxon>Venteria</taxon>
    </lineage>
</organism>
<dbReference type="GO" id="GO:0016829">
    <property type="term" value="F:lyase activity"/>
    <property type="evidence" value="ECO:0007669"/>
    <property type="project" value="UniProtKB-KW"/>
</dbReference>
<dbReference type="Pfam" id="PF00497">
    <property type="entry name" value="SBP_bac_3"/>
    <property type="match status" value="1"/>
</dbReference>
<dbReference type="Gene3D" id="3.40.190.10">
    <property type="entry name" value="Periplasmic binding protein-like II"/>
    <property type="match status" value="2"/>
</dbReference>
<comment type="similarity">
    <text evidence="2">Belongs to the transglycosylase Slt family.</text>
</comment>
<dbReference type="CDD" id="cd13403">
    <property type="entry name" value="MLTF-like"/>
    <property type="match status" value="1"/>
</dbReference>
<feature type="chain" id="PRO_5014608418" evidence="4">
    <location>
        <begin position="21"/>
        <end position="484"/>
    </location>
</feature>
<reference evidence="6 7" key="1">
    <citation type="submission" date="2016-10" db="EMBL/GenBank/DDBJ databases">
        <authorList>
            <person name="de Groot N.N."/>
        </authorList>
    </citation>
    <scope>NUCLEOTIDE SEQUENCE [LARGE SCALE GENOMIC DNA]</scope>
    <source>
        <strain evidence="6">MBHS1</strain>
    </source>
</reference>
<dbReference type="EMBL" id="FMSV02000542">
    <property type="protein sequence ID" value="SEH07950.1"/>
    <property type="molecule type" value="Genomic_DNA"/>
</dbReference>
<dbReference type="SMART" id="SM00062">
    <property type="entry name" value="PBPb"/>
    <property type="match status" value="1"/>
</dbReference>
<feature type="domain" description="Solute-binding protein family 3/N-terminal" evidence="5">
    <location>
        <begin position="92"/>
        <end position="312"/>
    </location>
</feature>
<keyword evidence="6" id="KW-0456">Lyase</keyword>
<evidence type="ECO:0000256" key="2">
    <source>
        <dbReference type="ARBA" id="ARBA00007734"/>
    </source>
</evidence>
<dbReference type="SUPFAM" id="SSF53955">
    <property type="entry name" value="Lysozyme-like"/>
    <property type="match status" value="1"/>
</dbReference>
<dbReference type="GO" id="GO:0009279">
    <property type="term" value="C:cell outer membrane"/>
    <property type="evidence" value="ECO:0007669"/>
    <property type="project" value="UniProtKB-SubCell"/>
</dbReference>
<keyword evidence="3" id="KW-0998">Cell outer membrane</keyword>
<name>A0A1H6FCY4_9GAMM</name>
<evidence type="ECO:0000256" key="1">
    <source>
        <dbReference type="ARBA" id="ARBA00004339"/>
    </source>
</evidence>
<dbReference type="Gene3D" id="1.10.530.10">
    <property type="match status" value="1"/>
</dbReference>
<proteinExistence type="inferred from homology"/>
<dbReference type="InterPro" id="IPR001638">
    <property type="entry name" value="Solute-binding_3/MltF_N"/>
</dbReference>
<keyword evidence="4" id="KW-0732">Signal</keyword>
<dbReference type="PANTHER" id="PTHR37423:SF2">
    <property type="entry name" value="MEMBRANE-BOUND LYTIC MUREIN TRANSGLYCOSYLASE C"/>
    <property type="match status" value="1"/>
</dbReference>
<dbReference type="Pfam" id="PF01464">
    <property type="entry name" value="SLT"/>
    <property type="match status" value="1"/>
</dbReference>
<dbReference type="OrthoDB" id="9815002at2"/>
<dbReference type="AlphaFoldDB" id="A0A1H6FCY4"/>
<dbReference type="PANTHER" id="PTHR37423">
    <property type="entry name" value="SOLUBLE LYTIC MUREIN TRANSGLYCOSYLASE-RELATED"/>
    <property type="match status" value="1"/>
</dbReference>
<protein>
    <submittedName>
        <fullName evidence="6">Membrane-bound lytic murein transglycosylase F</fullName>
        <ecNumber evidence="6">4.2.2.-</ecNumber>
    </submittedName>
</protein>
<sequence>MKPLYYFLCLLFLTHNPVFAAPDNANIDPSIAAQKAQDLIEQIPVTADGREIFLADAPWLGDFEGMKQRRLIRVLVVYNKMLYFLDAMRQRGASYEALKTFENYLNKKLNNGTLKIKVVFIPVRRDELIPALIKGLGDIAVSNLTITAVRKQQVDFSDPVFSGVDEVLVTGIHAPPVKTLQDLSGKTLHVRQSSSYYSSLQRLNQQFKEQNLKPVQIIAADEYLEDADLLEMVNASMIPMVIVDSHKAKFWVEVFDQIRVYSDIAVNTGGSIGWAIRKNSPQLKQQLNSFIKKHKKGTLFGNIIFKRYLKHNKWARNTMSPGEIKKFQDTLNLFKKYADQYAFDVLMLGALAYQESQLDHSKRSKAGAVGIMQILPSTAKDPNVNIPDIHKLENNIHAGTRYLHFLHKRYFDKSEIDLLNQMLFSFAAYNAGPAKVRKLRKRTKTMKLNPNIWFGNVEVAAAKIIGRETVQYVSNIYKYFLLIV</sequence>
<evidence type="ECO:0000256" key="4">
    <source>
        <dbReference type="SAM" id="SignalP"/>
    </source>
</evidence>
<dbReference type="RefSeq" id="WP_103921543.1">
    <property type="nucleotide sequence ID" value="NZ_FMSV02000542.1"/>
</dbReference>